<accession>A0ABT4W172</accession>
<dbReference type="Proteomes" id="UP001528040">
    <property type="component" value="Unassembled WGS sequence"/>
</dbReference>
<evidence type="ECO:0000256" key="1">
    <source>
        <dbReference type="SAM" id="MobiDB-lite"/>
    </source>
</evidence>
<reference evidence="2 3" key="1">
    <citation type="submission" date="2023-01" db="EMBL/GenBank/DDBJ databases">
        <authorList>
            <person name="Yoon J.-W."/>
        </authorList>
    </citation>
    <scope>NUCLEOTIDE SEQUENCE [LARGE SCALE GENOMIC DNA]</scope>
    <source>
        <strain evidence="2 3">KMU-50</strain>
    </source>
</reference>
<dbReference type="RefSeq" id="WP_271053967.1">
    <property type="nucleotide sequence ID" value="NZ_JAQIIO010000004.1"/>
</dbReference>
<dbReference type="PROSITE" id="PS51257">
    <property type="entry name" value="PROKAR_LIPOPROTEIN"/>
    <property type="match status" value="1"/>
</dbReference>
<gene>
    <name evidence="2" type="ORF">O2N63_09185</name>
</gene>
<organism evidence="2 3">
    <name type="scientific">Aliiroseovarius salicola</name>
    <dbReference type="NCBI Taxonomy" id="3009082"/>
    <lineage>
        <taxon>Bacteria</taxon>
        <taxon>Pseudomonadati</taxon>
        <taxon>Pseudomonadota</taxon>
        <taxon>Alphaproteobacteria</taxon>
        <taxon>Rhodobacterales</taxon>
        <taxon>Paracoccaceae</taxon>
        <taxon>Aliiroseovarius</taxon>
    </lineage>
</organism>
<evidence type="ECO:0000313" key="3">
    <source>
        <dbReference type="Proteomes" id="UP001528040"/>
    </source>
</evidence>
<sequence>MKNILKAGILIAAVSACDNGGNNPITNPGPGDDDLLPGTTNPSSSRSITRYEEEDGSGNGYAQSISYNAADDTFSVDNLAFDGDNTYSRDNQVASLNGFRVYENDSIFQDSVTGAPINQFSHKALYGVSDNTDADGKPITRFAIVRTGAYSGFGFGGFLYERNGGVTIPTSGQAQFTGDYAGIRDFNGSGGLEYATGDMIMRIDFDDFNQGSGVDGEVTNRRIFSTNGTELTSAYLAELGISALPTILFKVGPGVMNNAGEIAGQLGSTYFDAAENKIVQYESGNYYAVLAGEGADMEVAGIIVVTSEDPFVDGVIARETGGFILYR</sequence>
<dbReference type="EMBL" id="JAQIIO010000004">
    <property type="protein sequence ID" value="MDA5094261.1"/>
    <property type="molecule type" value="Genomic_DNA"/>
</dbReference>
<name>A0ABT4W172_9RHOB</name>
<feature type="compositionally biased region" description="Polar residues" evidence="1">
    <location>
        <begin position="38"/>
        <end position="48"/>
    </location>
</feature>
<evidence type="ECO:0008006" key="4">
    <source>
        <dbReference type="Google" id="ProtNLM"/>
    </source>
</evidence>
<evidence type="ECO:0000313" key="2">
    <source>
        <dbReference type="EMBL" id="MDA5094261.1"/>
    </source>
</evidence>
<protein>
    <recommendedName>
        <fullName evidence="4">Factor H binding protein C-terminal domain-containing protein</fullName>
    </recommendedName>
</protein>
<proteinExistence type="predicted"/>
<comment type="caution">
    <text evidence="2">The sequence shown here is derived from an EMBL/GenBank/DDBJ whole genome shotgun (WGS) entry which is preliminary data.</text>
</comment>
<keyword evidence="3" id="KW-1185">Reference proteome</keyword>
<feature type="region of interest" description="Disordered" evidence="1">
    <location>
        <begin position="23"/>
        <end position="62"/>
    </location>
</feature>